<dbReference type="AlphaFoldDB" id="A0A094TJ42"/>
<dbReference type="PATRIC" id="fig|585.9.peg.2300"/>
<dbReference type="HOGENOM" id="CLU_098962_0_0_6"/>
<dbReference type="RefSeq" id="WP_004243342.1">
    <property type="nucleotide sequence ID" value="NZ_CP059690.1"/>
</dbReference>
<dbReference type="GeneID" id="76523199"/>
<dbReference type="eggNOG" id="ENOG5032V6V">
    <property type="taxonomic scope" value="Bacteria"/>
</dbReference>
<sequence>MASEIEICNIALSRIGNSRSINSMTEASKEAVQCNLHYAQCRDSVLADFPWNFATKKVALANTNNPPPNWAYAYRYPNDCLKAIGIVEPHQKYRRPDTAIHFHVGSDENGTGRLIFTDHPSAWLEYVARITDVNMFDALFKDALAWRLAAELARPLASNAGIGGEALQIYQGVIKSAAAHSLSESAEPTDYMDEFTQARLS</sequence>
<reference evidence="2" key="1">
    <citation type="submission" date="2015-06" db="EMBL/GenBank/DDBJ databases">
        <authorList>
            <person name="Urmite Genomes"/>
        </authorList>
    </citation>
    <scope>NUCLEOTIDE SEQUENCE [LARGE SCALE GENOMIC DNA]</scope>
    <source>
        <strain evidence="2">CSUR P1867</strain>
    </source>
</reference>
<organism evidence="1 2">
    <name type="scientific">Proteus penneri</name>
    <dbReference type="NCBI Taxonomy" id="102862"/>
    <lineage>
        <taxon>Bacteria</taxon>
        <taxon>Pseudomonadati</taxon>
        <taxon>Pseudomonadota</taxon>
        <taxon>Gammaproteobacteria</taxon>
        <taxon>Enterobacterales</taxon>
        <taxon>Morganellaceae</taxon>
        <taxon>Proteus</taxon>
    </lineage>
</organism>
<accession>A0A094TJ42</accession>
<protein>
    <submittedName>
        <fullName evidence="1">Uncharacterized protein</fullName>
    </submittedName>
</protein>
<name>A0A094TJ42_9GAMM</name>
<evidence type="ECO:0000313" key="1">
    <source>
        <dbReference type="EMBL" id="CRL63054.1"/>
    </source>
</evidence>
<dbReference type="Proteomes" id="UP000183920">
    <property type="component" value="Unassembled WGS sequence"/>
</dbReference>
<dbReference type="STRING" id="585.DR95_536"/>
<dbReference type="EMBL" id="CVRY01000004">
    <property type="protein sequence ID" value="CRL63054.1"/>
    <property type="molecule type" value="Genomic_DNA"/>
</dbReference>
<gene>
    <name evidence="1" type="ORF">BN1804_02307</name>
</gene>
<proteinExistence type="predicted"/>
<evidence type="ECO:0000313" key="2">
    <source>
        <dbReference type="Proteomes" id="UP000183920"/>
    </source>
</evidence>